<protein>
    <submittedName>
        <fullName evidence="4">SpoIIE family protein phosphatase</fullName>
    </submittedName>
</protein>
<keyword evidence="1" id="KW-0378">Hydrolase</keyword>
<keyword evidence="2" id="KW-0812">Transmembrane</keyword>
<dbReference type="Pfam" id="PF19732">
    <property type="entry name" value="SpoIIE_N"/>
    <property type="match status" value="1"/>
</dbReference>
<dbReference type="Pfam" id="PF07228">
    <property type="entry name" value="SpoIIE"/>
    <property type="match status" value="1"/>
</dbReference>
<name>A0A9D5M3Y6_9FIRM</name>
<feature type="transmembrane region" description="Helical" evidence="2">
    <location>
        <begin position="125"/>
        <end position="143"/>
    </location>
</feature>
<feature type="transmembrane region" description="Helical" evidence="2">
    <location>
        <begin position="96"/>
        <end position="113"/>
    </location>
</feature>
<dbReference type="SUPFAM" id="SSF81606">
    <property type="entry name" value="PP2C-like"/>
    <property type="match status" value="1"/>
</dbReference>
<evidence type="ECO:0000313" key="5">
    <source>
        <dbReference type="Proteomes" id="UP000806542"/>
    </source>
</evidence>
<dbReference type="EMBL" id="JADCKB010000034">
    <property type="protein sequence ID" value="MBE5041093.1"/>
    <property type="molecule type" value="Genomic_DNA"/>
</dbReference>
<feature type="transmembrane region" description="Helical" evidence="2">
    <location>
        <begin position="149"/>
        <end position="167"/>
    </location>
</feature>
<keyword evidence="2" id="KW-1133">Transmembrane helix</keyword>
<feature type="transmembrane region" description="Helical" evidence="2">
    <location>
        <begin position="306"/>
        <end position="324"/>
    </location>
</feature>
<dbReference type="InterPro" id="IPR045768">
    <property type="entry name" value="SpoIIE_N"/>
</dbReference>
<keyword evidence="2" id="KW-0472">Membrane</keyword>
<dbReference type="AlphaFoldDB" id="A0A9D5M3Y6"/>
<dbReference type="InterPro" id="IPR001932">
    <property type="entry name" value="PPM-type_phosphatase-like_dom"/>
</dbReference>
<gene>
    <name evidence="4" type="ORF">INF28_11555</name>
</gene>
<reference evidence="4" key="1">
    <citation type="submission" date="2020-10" db="EMBL/GenBank/DDBJ databases">
        <title>ChiBAC.</title>
        <authorList>
            <person name="Zenner C."/>
            <person name="Hitch T.C.A."/>
            <person name="Clavel T."/>
        </authorList>
    </citation>
    <scope>NUCLEOTIDE SEQUENCE</scope>
    <source>
        <strain evidence="4">DSM 107454</strain>
    </source>
</reference>
<feature type="transmembrane region" description="Helical" evidence="2">
    <location>
        <begin position="217"/>
        <end position="240"/>
    </location>
</feature>
<evidence type="ECO:0000259" key="3">
    <source>
        <dbReference type="SMART" id="SM00331"/>
    </source>
</evidence>
<feature type="transmembrane region" description="Helical" evidence="2">
    <location>
        <begin position="252"/>
        <end position="270"/>
    </location>
</feature>
<feature type="transmembrane region" description="Helical" evidence="2">
    <location>
        <begin position="277"/>
        <end position="294"/>
    </location>
</feature>
<dbReference type="Gene3D" id="3.60.40.10">
    <property type="entry name" value="PPM-type phosphatase domain"/>
    <property type="match status" value="1"/>
</dbReference>
<keyword evidence="5" id="KW-1185">Reference proteome</keyword>
<dbReference type="InterPro" id="IPR036457">
    <property type="entry name" value="PPM-type-like_dom_sf"/>
</dbReference>
<feature type="domain" description="PPM-type phosphatase" evidence="3">
    <location>
        <begin position="584"/>
        <end position="793"/>
    </location>
</feature>
<sequence>MKETKEIKNTNQMKFMEMTLMPREKKSRSVPPRPDLSLTDVCIDAVGFLAARAVPLPGIAPFGLAFLTMQRRFSLQSLLAALMVVLGSLSAGGWQMARYAGACLIYEVFLFFLDRKEELSLRSALFSAAALVVLVDLGMMLWTGFSASGFILAALDLGITAMSVLAFDRGRSILSGKNILTRVPDNEEKLSLCVLAGILLLSFQNLPFAGYFSAANVLGLLLAGAAAVSGGVLSAAVLGMGTGLLLGIQGGLFPYLAVFSVCSMVSGFCAKKGKYPAAAGLAASGICLTLYYTLSDPYPVVHIYEAAAAAGILALLPDQVFAVLRRFTGFPLSGSDADQPYKEHVQAKLALAAASFQSLADTFVQLSDTQDQADQHEIAVLFDTAVNRVCRSCPRASDCWDRNFNDSYKTLFRFLEIMERKGSLTAADADSRFTAKCLHAETMIREMNRLFEVYKINQVWKTKLCENRELVSQQFRGVSRIFTSISEELAQDAVFDQLAAEELRCRMKAKEIPVLHVSVMRTPEGKKSVRMSITAQHLKAARLGAPAVLKSVLGTAFVFAGATPSENTDSVTLRFQEAPRLSISAGFACAGKPGEDGESGDSHMLNTLRGGKFIATLSDGMGTGRRAGRESGAIVHLLEEFMDAGFDKTVAVRLINSAMVMKSAGEAFATVDMCMIDLYTGEAEFIKNGAEPSYIKCGGKTETIRAASLPVGIISDVEIETFAHTLNPGDTIVMVSDGLEVRGDGKDGWIRQTVENAGGDVPVRELADRIMDKAVTLKGGQADDDMTVIVLRAVAQTR</sequence>
<evidence type="ECO:0000256" key="2">
    <source>
        <dbReference type="SAM" id="Phobius"/>
    </source>
</evidence>
<dbReference type="GO" id="GO:0016791">
    <property type="term" value="F:phosphatase activity"/>
    <property type="evidence" value="ECO:0007669"/>
    <property type="project" value="TreeGrafter"/>
</dbReference>
<comment type="caution">
    <text evidence="4">The sequence shown here is derived from an EMBL/GenBank/DDBJ whole genome shotgun (WGS) entry which is preliminary data.</text>
</comment>
<proteinExistence type="predicted"/>
<accession>A0A9D5M3Y6</accession>
<dbReference type="InterPro" id="IPR052016">
    <property type="entry name" value="Bact_Sigma-Reg"/>
</dbReference>
<dbReference type="PANTHER" id="PTHR43156:SF2">
    <property type="entry name" value="STAGE II SPORULATION PROTEIN E"/>
    <property type="match status" value="1"/>
</dbReference>
<dbReference type="Proteomes" id="UP000806542">
    <property type="component" value="Unassembled WGS sequence"/>
</dbReference>
<dbReference type="PANTHER" id="PTHR43156">
    <property type="entry name" value="STAGE II SPORULATION PROTEIN E-RELATED"/>
    <property type="match status" value="1"/>
</dbReference>
<dbReference type="SMART" id="SM00331">
    <property type="entry name" value="PP2C_SIG"/>
    <property type="match status" value="1"/>
</dbReference>
<evidence type="ECO:0000313" key="4">
    <source>
        <dbReference type="EMBL" id="MBE5041093.1"/>
    </source>
</evidence>
<evidence type="ECO:0000256" key="1">
    <source>
        <dbReference type="ARBA" id="ARBA00022801"/>
    </source>
</evidence>
<dbReference type="RefSeq" id="WP_226393628.1">
    <property type="nucleotide sequence ID" value="NZ_JADCKB010000034.1"/>
</dbReference>
<organism evidence="4 5">
    <name type="scientific">Ructibacterium gallinarum</name>
    <dbReference type="NCBI Taxonomy" id="2779355"/>
    <lineage>
        <taxon>Bacteria</taxon>
        <taxon>Bacillati</taxon>
        <taxon>Bacillota</taxon>
        <taxon>Clostridia</taxon>
        <taxon>Eubacteriales</taxon>
        <taxon>Oscillospiraceae</taxon>
        <taxon>Ructibacterium</taxon>
    </lineage>
</organism>